<name>A0A6J8EXY7_MYTCO</name>
<dbReference type="EMBL" id="CACVKT020010048">
    <property type="protein sequence ID" value="CAC5424632.1"/>
    <property type="molecule type" value="Genomic_DNA"/>
</dbReference>
<feature type="compositionally biased region" description="Low complexity" evidence="1">
    <location>
        <begin position="32"/>
        <end position="47"/>
    </location>
</feature>
<proteinExistence type="predicted"/>
<sequence length="159" mass="16432">MTTDDSNTAETDDSGSNDETGSNDGSDDETGPNDGTGSDDGTGSNDETGSDDGNDDGTGTGGGLDQDAGETPPGDGEDIDLVDIILIGDCTDTENPEDVLGKCATSIKEDPPLYYLETSCPTHFIQCDEHGGADIKPCAPETEWCQRKLTCDHVGSCDT</sequence>
<gene>
    <name evidence="2" type="ORF">MCOR_56520</name>
</gene>
<evidence type="ECO:0000313" key="2">
    <source>
        <dbReference type="EMBL" id="CAC5424632.1"/>
    </source>
</evidence>
<feature type="region of interest" description="Disordered" evidence="1">
    <location>
        <begin position="1"/>
        <end position="78"/>
    </location>
</feature>
<evidence type="ECO:0008006" key="4">
    <source>
        <dbReference type="Google" id="ProtNLM"/>
    </source>
</evidence>
<organism evidence="2 3">
    <name type="scientific">Mytilus coruscus</name>
    <name type="common">Sea mussel</name>
    <dbReference type="NCBI Taxonomy" id="42192"/>
    <lineage>
        <taxon>Eukaryota</taxon>
        <taxon>Metazoa</taxon>
        <taxon>Spiralia</taxon>
        <taxon>Lophotrochozoa</taxon>
        <taxon>Mollusca</taxon>
        <taxon>Bivalvia</taxon>
        <taxon>Autobranchia</taxon>
        <taxon>Pteriomorphia</taxon>
        <taxon>Mytilida</taxon>
        <taxon>Mytiloidea</taxon>
        <taxon>Mytilidae</taxon>
        <taxon>Mytilinae</taxon>
        <taxon>Mytilus</taxon>
    </lineage>
</organism>
<reference evidence="2 3" key="1">
    <citation type="submission" date="2020-06" db="EMBL/GenBank/DDBJ databases">
        <authorList>
            <person name="Li R."/>
            <person name="Bekaert M."/>
        </authorList>
    </citation>
    <scope>NUCLEOTIDE SEQUENCE [LARGE SCALE GENOMIC DNA]</scope>
    <source>
        <strain evidence="3">wild</strain>
    </source>
</reference>
<protein>
    <recommendedName>
        <fullName evidence="4">Chitin-binding type-2 domain-containing protein</fullName>
    </recommendedName>
</protein>
<keyword evidence="3" id="KW-1185">Reference proteome</keyword>
<accession>A0A6J8EXY7</accession>
<dbReference type="OrthoDB" id="6197295at2759"/>
<dbReference type="Proteomes" id="UP000507470">
    <property type="component" value="Unassembled WGS sequence"/>
</dbReference>
<evidence type="ECO:0000256" key="1">
    <source>
        <dbReference type="SAM" id="MobiDB-lite"/>
    </source>
</evidence>
<dbReference type="AlphaFoldDB" id="A0A6J8EXY7"/>
<evidence type="ECO:0000313" key="3">
    <source>
        <dbReference type="Proteomes" id="UP000507470"/>
    </source>
</evidence>